<dbReference type="GO" id="GO:0009396">
    <property type="term" value="P:folic acid-containing compound biosynthetic process"/>
    <property type="evidence" value="ECO:0007669"/>
    <property type="project" value="InterPro"/>
</dbReference>
<name>A0A7X1F7W8_9SPHN</name>
<comment type="caution">
    <text evidence="4">The sequence shown here is derived from an EMBL/GenBank/DDBJ whole genome shotgun (WGS) entry which is preliminary data.</text>
</comment>
<dbReference type="RefSeq" id="WP_185683302.1">
    <property type="nucleotide sequence ID" value="NZ_JACLAU010000011.1"/>
</dbReference>
<dbReference type="Gene3D" id="3.20.10.10">
    <property type="entry name" value="D-amino Acid Aminotransferase, subunit A, domain 2"/>
    <property type="match status" value="1"/>
</dbReference>
<dbReference type="GO" id="GO:0046820">
    <property type="term" value="F:4-amino-4-deoxychorismate synthase activity"/>
    <property type="evidence" value="ECO:0007669"/>
    <property type="project" value="TreeGrafter"/>
</dbReference>
<evidence type="ECO:0000256" key="1">
    <source>
        <dbReference type="ARBA" id="ARBA00014472"/>
    </source>
</evidence>
<sequence length="621" mass="64809">MPADRSNPRPDRAPFVLLDDARPDRPSPARLYTDPTEIVVARSGADLAAALDRLDRLHAAGQHLAGHVAYEAGLALEPRLAGRAAPRSGAGGPLLWFGAFAGYHEIAADQVPARLAGWSGGAGDAVVGPLDPAVPLPAYLAAFATLQQAIAAGDIYQGNLTFPLVGTYRGDPLALYARLRPAGGAGYGGIVFDGSHWLLSLSPELFFALKGAQATVKPMKGTRPRPADPLANPTEDAAAAAELAGSVKDRAENLMIVDLMRNDVSRVAEPGSVKVAAPFAIESYPTVHQMVSTVRATLRPGLGTIDLIRALFPCGSITGAPKIRAMELIDAVEPDPRGPYCGAIGRIDPAGTGAAGSDGYGDSAFNVAIRTLRLAPEDNGRGRAVLGVGSAIVADSDGMTEWRECLVKGGFVRASAGGFDLIETMAFHPDSGIALLEDHLERARGSAATLGFGFDRHAIRNAIQALCFEQDGPARVRLVIARSGAYALEIGALPAPLPGPARCVVLPLPVDPGDWRLRHKTTDREFYTAATRVAGTAEADEALLLHPDGVLTEGSYTSLFVERDGQLLTPPASRGLLPGVLRGSLIAAGRAREADLTLDDLADGFLLGNAVRGLIPARLAG</sequence>
<dbReference type="Pfam" id="PF01063">
    <property type="entry name" value="Aminotran_4"/>
    <property type="match status" value="1"/>
</dbReference>
<keyword evidence="5" id="KW-1185">Reference proteome</keyword>
<dbReference type="Pfam" id="PF00425">
    <property type="entry name" value="Chorismate_bind"/>
    <property type="match status" value="1"/>
</dbReference>
<dbReference type="SUPFAM" id="SSF56752">
    <property type="entry name" value="D-aminoacid aminotransferase-like PLP-dependent enzymes"/>
    <property type="match status" value="1"/>
</dbReference>
<protein>
    <recommendedName>
        <fullName evidence="1">Probable branched-chain-amino-acid aminotransferase</fullName>
    </recommendedName>
</protein>
<dbReference type="Gene3D" id="3.60.120.10">
    <property type="entry name" value="Anthranilate synthase"/>
    <property type="match status" value="1"/>
</dbReference>
<organism evidence="4 5">
    <name type="scientific">Novosphingobium aerophilum</name>
    <dbReference type="NCBI Taxonomy" id="2839843"/>
    <lineage>
        <taxon>Bacteria</taxon>
        <taxon>Pseudomonadati</taxon>
        <taxon>Pseudomonadota</taxon>
        <taxon>Alphaproteobacteria</taxon>
        <taxon>Sphingomonadales</taxon>
        <taxon>Sphingomonadaceae</taxon>
        <taxon>Novosphingobium</taxon>
    </lineage>
</organism>
<dbReference type="Proteomes" id="UP000520156">
    <property type="component" value="Unassembled WGS sequence"/>
</dbReference>
<keyword evidence="4" id="KW-0808">Transferase</keyword>
<keyword evidence="4" id="KW-0032">Aminotransferase</keyword>
<dbReference type="NCBIfam" id="TIGR00553">
    <property type="entry name" value="pabB"/>
    <property type="match status" value="1"/>
</dbReference>
<feature type="compositionally biased region" description="Basic and acidic residues" evidence="2">
    <location>
        <begin position="1"/>
        <end position="12"/>
    </location>
</feature>
<dbReference type="InterPro" id="IPR005802">
    <property type="entry name" value="ADC_synth_comp_1"/>
</dbReference>
<proteinExistence type="predicted"/>
<feature type="region of interest" description="Disordered" evidence="2">
    <location>
        <begin position="1"/>
        <end position="31"/>
    </location>
</feature>
<dbReference type="Gene3D" id="3.30.470.10">
    <property type="match status" value="1"/>
</dbReference>
<dbReference type="InterPro" id="IPR043132">
    <property type="entry name" value="BCAT-like_C"/>
</dbReference>
<dbReference type="InterPro" id="IPR015890">
    <property type="entry name" value="Chorismate_C"/>
</dbReference>
<evidence type="ECO:0000256" key="2">
    <source>
        <dbReference type="SAM" id="MobiDB-lite"/>
    </source>
</evidence>
<accession>A0A7X1F7W8</accession>
<evidence type="ECO:0000313" key="4">
    <source>
        <dbReference type="EMBL" id="MBC2651879.1"/>
    </source>
</evidence>
<dbReference type="InterPro" id="IPR001544">
    <property type="entry name" value="Aminotrans_IV"/>
</dbReference>
<reference evidence="4 5" key="1">
    <citation type="submission" date="2020-08" db="EMBL/GenBank/DDBJ databases">
        <title>The genome sequence of Novosphingobium flavum 4Y4.</title>
        <authorList>
            <person name="Liu Y."/>
        </authorList>
    </citation>
    <scope>NUCLEOTIDE SEQUENCE [LARGE SCALE GENOMIC DNA]</scope>
    <source>
        <strain evidence="4 5">4Y4</strain>
    </source>
</reference>
<dbReference type="InterPro" id="IPR005801">
    <property type="entry name" value="ADC_synthase"/>
</dbReference>
<dbReference type="GO" id="GO:0000162">
    <property type="term" value="P:L-tryptophan biosynthetic process"/>
    <property type="evidence" value="ECO:0007669"/>
    <property type="project" value="TreeGrafter"/>
</dbReference>
<dbReference type="PANTHER" id="PTHR11236:SF50">
    <property type="entry name" value="AMINODEOXYCHORISMATE SYNTHASE COMPONENT 1"/>
    <property type="match status" value="1"/>
</dbReference>
<dbReference type="SUPFAM" id="SSF56322">
    <property type="entry name" value="ADC synthase"/>
    <property type="match status" value="1"/>
</dbReference>
<dbReference type="InterPro" id="IPR019999">
    <property type="entry name" value="Anth_synth_I-like"/>
</dbReference>
<dbReference type="AlphaFoldDB" id="A0A7X1F7W8"/>
<evidence type="ECO:0000259" key="3">
    <source>
        <dbReference type="Pfam" id="PF00425"/>
    </source>
</evidence>
<dbReference type="InterPro" id="IPR043131">
    <property type="entry name" value="BCAT-like_N"/>
</dbReference>
<dbReference type="EMBL" id="JACLAU010000011">
    <property type="protein sequence ID" value="MBC2651879.1"/>
    <property type="molecule type" value="Genomic_DNA"/>
</dbReference>
<gene>
    <name evidence="4" type="primary">pabB</name>
    <name evidence="4" type="ORF">H7F49_09200</name>
</gene>
<feature type="domain" description="Chorismate-utilising enzyme C-terminal" evidence="3">
    <location>
        <begin position="138"/>
        <end position="408"/>
    </location>
</feature>
<evidence type="ECO:0000313" key="5">
    <source>
        <dbReference type="Proteomes" id="UP000520156"/>
    </source>
</evidence>
<dbReference type="PRINTS" id="PR00095">
    <property type="entry name" value="ANTSNTHASEI"/>
</dbReference>
<dbReference type="InterPro" id="IPR036038">
    <property type="entry name" value="Aminotransferase-like"/>
</dbReference>
<dbReference type="PANTHER" id="PTHR11236">
    <property type="entry name" value="AMINOBENZOATE/ANTHRANILATE SYNTHASE"/>
    <property type="match status" value="1"/>
</dbReference>